<comment type="similarity">
    <text evidence="9 10 11">Belongs to the MurJ/MviN family.</text>
</comment>
<dbReference type="PANTHER" id="PTHR47019:SF1">
    <property type="entry name" value="LIPID II FLIPPASE MURJ"/>
    <property type="match status" value="1"/>
</dbReference>
<keyword evidence="13" id="KW-1185">Reference proteome</keyword>
<accession>A0AAW9RG44</accession>
<dbReference type="Pfam" id="PF03023">
    <property type="entry name" value="MurJ"/>
    <property type="match status" value="1"/>
</dbReference>
<dbReference type="PRINTS" id="PR01806">
    <property type="entry name" value="VIRFACTRMVIN"/>
</dbReference>
<dbReference type="GO" id="GO:0015648">
    <property type="term" value="F:lipid-linked peptidoglycan transporter activity"/>
    <property type="evidence" value="ECO:0007669"/>
    <property type="project" value="UniProtKB-UniRule"/>
</dbReference>
<dbReference type="InterPro" id="IPR051050">
    <property type="entry name" value="Lipid_II_flippase_MurJ/MviN"/>
</dbReference>
<feature type="transmembrane region" description="Helical" evidence="10">
    <location>
        <begin position="316"/>
        <end position="339"/>
    </location>
</feature>
<dbReference type="GO" id="GO:0009252">
    <property type="term" value="P:peptidoglycan biosynthetic process"/>
    <property type="evidence" value="ECO:0007669"/>
    <property type="project" value="UniProtKB-UniRule"/>
</dbReference>
<evidence type="ECO:0000256" key="1">
    <source>
        <dbReference type="ARBA" id="ARBA00004651"/>
    </source>
</evidence>
<comment type="pathway">
    <text evidence="10">Cell wall biogenesis; peptidoglycan biosynthesis.</text>
</comment>
<evidence type="ECO:0000256" key="4">
    <source>
        <dbReference type="ARBA" id="ARBA00022960"/>
    </source>
</evidence>
<dbReference type="InterPro" id="IPR004268">
    <property type="entry name" value="MurJ"/>
</dbReference>
<feature type="transmembrane region" description="Helical" evidence="10">
    <location>
        <begin position="159"/>
        <end position="183"/>
    </location>
</feature>
<comment type="function">
    <text evidence="8 10 11">Involved in peptidoglycan biosynthesis. Transports lipid-linked peptidoglycan precursors from the inner to the outer leaflet of the cytoplasmic membrane.</text>
</comment>
<gene>
    <name evidence="10 12" type="primary">murJ</name>
    <name evidence="12" type="ORF">V3328_14580</name>
</gene>
<comment type="caution">
    <text evidence="12">The sequence shown here is derived from an EMBL/GenBank/DDBJ whole genome shotgun (WGS) entry which is preliminary data.</text>
</comment>
<dbReference type="HAMAP" id="MF_02078">
    <property type="entry name" value="MurJ_MviN"/>
    <property type="match status" value="1"/>
</dbReference>
<feature type="transmembrane region" description="Helical" evidence="10">
    <location>
        <begin position="386"/>
        <end position="405"/>
    </location>
</feature>
<evidence type="ECO:0000256" key="10">
    <source>
        <dbReference type="HAMAP-Rule" id="MF_02078"/>
    </source>
</evidence>
<dbReference type="GO" id="GO:0071555">
    <property type="term" value="P:cell wall organization"/>
    <property type="evidence" value="ECO:0007669"/>
    <property type="project" value="UniProtKB-UniRule"/>
</dbReference>
<feature type="transmembrane region" description="Helical" evidence="10">
    <location>
        <begin position="233"/>
        <end position="257"/>
    </location>
</feature>
<keyword evidence="10" id="KW-0997">Cell inner membrane</keyword>
<feature type="transmembrane region" description="Helical" evidence="10">
    <location>
        <begin position="482"/>
        <end position="505"/>
    </location>
</feature>
<dbReference type="Proteomes" id="UP001378188">
    <property type="component" value="Unassembled WGS sequence"/>
</dbReference>
<keyword evidence="2 10" id="KW-1003">Cell membrane</keyword>
<proteinExistence type="inferred from homology"/>
<keyword evidence="7 10" id="KW-0472">Membrane</keyword>
<dbReference type="GO" id="GO:0034204">
    <property type="term" value="P:lipid translocation"/>
    <property type="evidence" value="ECO:0007669"/>
    <property type="project" value="TreeGrafter"/>
</dbReference>
<keyword evidence="4 10" id="KW-0133">Cell shape</keyword>
<dbReference type="CDD" id="cd13123">
    <property type="entry name" value="MATE_MurJ_like"/>
    <property type="match status" value="1"/>
</dbReference>
<evidence type="ECO:0000313" key="13">
    <source>
        <dbReference type="Proteomes" id="UP001378188"/>
    </source>
</evidence>
<evidence type="ECO:0000256" key="11">
    <source>
        <dbReference type="PIRNR" id="PIRNR002869"/>
    </source>
</evidence>
<keyword evidence="5 10" id="KW-0573">Peptidoglycan synthesis</keyword>
<feature type="transmembrane region" description="Helical" evidence="10">
    <location>
        <begin position="189"/>
        <end position="212"/>
    </location>
</feature>
<evidence type="ECO:0000256" key="6">
    <source>
        <dbReference type="ARBA" id="ARBA00022989"/>
    </source>
</evidence>
<dbReference type="NCBIfam" id="TIGR01695">
    <property type="entry name" value="murJ_mviN"/>
    <property type="match status" value="1"/>
</dbReference>
<dbReference type="PANTHER" id="PTHR47019">
    <property type="entry name" value="LIPID II FLIPPASE MURJ"/>
    <property type="match status" value="1"/>
</dbReference>
<sequence>MSLLKHFATVSSGTATSRVLGFVRDVLMAAGLGAGPVADAFLVAFRFPNMFRRIFAEGAFNSAFVPLFAKSLEGDGAKTARRFAEEALSGLVFVLLLLTAFAEIATVPLTWILAPGFTEDPAKFDLTVLLTRICFPYLLFVSVVALLSGVLNALGRFAVAAFSSAFLNLILIAVLLAIAFFGLEGTPRAGIWLAWGVFVAGIVQLLILLLACRHAGMGLAFVRPRMTPGVRRLLALGIPAVVTGGITQINIMVGTIIASMQAGAVAYLYYADRVYQLPLGIVGTAIGIVLLPELARRLRAGDHEGVHQAQNRAFEFTIALTLPAACALAVISAPIMRGLFERGAFDETDTYATAGALAAYAVGLPAFVLAKVFSPAFFAREDTRTPMWYAGANAATNIVLSLAMFPFLKQVGIALATSIAGWLFAGLLAHRLWRDGNFVPDQRLRVRGVKAIIASAIMSAVLILGNWLLAPYTGPSREFANVAVLAALVMAGILTYGVAAFFLGVMTRKEVVRAFSRPKSPAA</sequence>
<feature type="transmembrane region" description="Helical" evidence="10">
    <location>
        <begin position="277"/>
        <end position="295"/>
    </location>
</feature>
<comment type="subcellular location">
    <subcellularLocation>
        <location evidence="10">Cell inner membrane</location>
        <topology evidence="10">Multi-pass membrane protein</topology>
    </subcellularLocation>
    <subcellularLocation>
        <location evidence="1">Cell membrane</location>
        <topology evidence="1">Multi-pass membrane protein</topology>
    </subcellularLocation>
</comment>
<evidence type="ECO:0000256" key="8">
    <source>
        <dbReference type="ARBA" id="ARBA00060041"/>
    </source>
</evidence>
<feature type="transmembrane region" description="Helical" evidence="10">
    <location>
        <begin position="411"/>
        <end position="430"/>
    </location>
</feature>
<organism evidence="12 13">
    <name type="scientific">Microbaculum marinum</name>
    <dbReference type="NCBI Taxonomy" id="1764581"/>
    <lineage>
        <taxon>Bacteria</taxon>
        <taxon>Pseudomonadati</taxon>
        <taxon>Pseudomonadota</taxon>
        <taxon>Alphaproteobacteria</taxon>
        <taxon>Hyphomicrobiales</taxon>
        <taxon>Tepidamorphaceae</taxon>
        <taxon>Microbaculum</taxon>
    </lineage>
</organism>
<dbReference type="EMBL" id="JAZHOF010000005">
    <property type="protein sequence ID" value="MEJ8572714.1"/>
    <property type="molecule type" value="Genomic_DNA"/>
</dbReference>
<keyword evidence="10 11" id="KW-0813">Transport</keyword>
<reference evidence="12 13" key="1">
    <citation type="submission" date="2024-02" db="EMBL/GenBank/DDBJ databases">
        <title>Genome analysis and characterization of Microbaculum marinisediminis sp. nov., isolated from marine sediment.</title>
        <authorList>
            <person name="Du Z.-J."/>
            <person name="Ye Y.-Q."/>
            <person name="Zhang Z.-R."/>
            <person name="Yuan S.-M."/>
            <person name="Zhang X.-Y."/>
        </authorList>
    </citation>
    <scope>NUCLEOTIDE SEQUENCE [LARGE SCALE GENOMIC DNA]</scope>
    <source>
        <strain evidence="12 13">SDUM1044001</strain>
    </source>
</reference>
<feature type="transmembrane region" description="Helical" evidence="10">
    <location>
        <begin position="351"/>
        <end position="374"/>
    </location>
</feature>
<keyword evidence="10 11" id="KW-0961">Cell wall biogenesis/degradation</keyword>
<evidence type="ECO:0000256" key="9">
    <source>
        <dbReference type="ARBA" id="ARBA00061532"/>
    </source>
</evidence>
<evidence type="ECO:0000256" key="2">
    <source>
        <dbReference type="ARBA" id="ARBA00022475"/>
    </source>
</evidence>
<feature type="transmembrane region" description="Helical" evidence="10">
    <location>
        <begin position="26"/>
        <end position="45"/>
    </location>
</feature>
<evidence type="ECO:0000256" key="3">
    <source>
        <dbReference type="ARBA" id="ARBA00022692"/>
    </source>
</evidence>
<keyword evidence="6 10" id="KW-1133">Transmembrane helix</keyword>
<evidence type="ECO:0000256" key="5">
    <source>
        <dbReference type="ARBA" id="ARBA00022984"/>
    </source>
</evidence>
<feature type="transmembrane region" description="Helical" evidence="10">
    <location>
        <begin position="126"/>
        <end position="147"/>
    </location>
</feature>
<dbReference type="RefSeq" id="WP_340330402.1">
    <property type="nucleotide sequence ID" value="NZ_JAZHOF010000005.1"/>
</dbReference>
<dbReference type="AlphaFoldDB" id="A0AAW9RG44"/>
<feature type="transmembrane region" description="Helical" evidence="10">
    <location>
        <begin position="91"/>
        <end position="114"/>
    </location>
</feature>
<feature type="transmembrane region" description="Helical" evidence="10">
    <location>
        <begin position="451"/>
        <end position="470"/>
    </location>
</feature>
<evidence type="ECO:0000313" key="12">
    <source>
        <dbReference type="EMBL" id="MEJ8572714.1"/>
    </source>
</evidence>
<protein>
    <recommendedName>
        <fullName evidence="10">Probable lipid II flippase MurJ</fullName>
    </recommendedName>
</protein>
<dbReference type="PIRSF" id="PIRSF002869">
    <property type="entry name" value="MviN"/>
    <property type="match status" value="1"/>
</dbReference>
<name>A0AAW9RG44_9HYPH</name>
<dbReference type="GO" id="GO:0005886">
    <property type="term" value="C:plasma membrane"/>
    <property type="evidence" value="ECO:0007669"/>
    <property type="project" value="UniProtKB-SubCell"/>
</dbReference>
<dbReference type="GO" id="GO:0008360">
    <property type="term" value="P:regulation of cell shape"/>
    <property type="evidence" value="ECO:0007669"/>
    <property type="project" value="UniProtKB-UniRule"/>
</dbReference>
<keyword evidence="3 10" id="KW-0812">Transmembrane</keyword>
<evidence type="ECO:0000256" key="7">
    <source>
        <dbReference type="ARBA" id="ARBA00023136"/>
    </source>
</evidence>